<organism evidence="2 3">
    <name type="scientific">Klebsiella oxytoca</name>
    <dbReference type="NCBI Taxonomy" id="571"/>
    <lineage>
        <taxon>Bacteria</taxon>
        <taxon>Pseudomonadati</taxon>
        <taxon>Pseudomonadota</taxon>
        <taxon>Gammaproteobacteria</taxon>
        <taxon>Enterobacterales</taxon>
        <taxon>Enterobacteriaceae</taxon>
        <taxon>Klebsiella/Raoultella group</taxon>
        <taxon>Klebsiella</taxon>
    </lineage>
</organism>
<feature type="transmembrane region" description="Helical" evidence="1">
    <location>
        <begin position="6"/>
        <end position="28"/>
    </location>
</feature>
<proteinExistence type="predicted"/>
<keyword evidence="1" id="KW-0472">Membrane</keyword>
<accession>A0A318FCY2</accession>
<sequence length="57" mass="6674">MIYILILIYQIVRASYGFIVFIHMIILCSKFSISCTYFSDYNFNIAGTNITFDMMRG</sequence>
<keyword evidence="1" id="KW-1133">Transmembrane helix</keyword>
<reference evidence="2 3" key="1">
    <citation type="submission" date="2018-05" db="EMBL/GenBank/DDBJ databases">
        <title>Freshwater and sediment microbial communities from various areas in North America, analyzing microbe dynamics in response to fracking.</title>
        <authorList>
            <person name="Lamendella R."/>
        </authorList>
    </citation>
    <scope>NUCLEOTIDE SEQUENCE [LARGE SCALE GENOMIC DNA]</scope>
    <source>
        <strain evidence="2 3">67</strain>
    </source>
</reference>
<keyword evidence="1" id="KW-0812">Transmembrane</keyword>
<dbReference type="AlphaFoldDB" id="A0A318FCY2"/>
<gene>
    <name evidence="2" type="ORF">DET57_11932</name>
</gene>
<evidence type="ECO:0000313" key="3">
    <source>
        <dbReference type="Proteomes" id="UP000247485"/>
    </source>
</evidence>
<name>A0A318FCY2_KLEOX</name>
<dbReference type="EMBL" id="QJJG01000019">
    <property type="protein sequence ID" value="PXW39547.1"/>
    <property type="molecule type" value="Genomic_DNA"/>
</dbReference>
<evidence type="ECO:0000256" key="1">
    <source>
        <dbReference type="SAM" id="Phobius"/>
    </source>
</evidence>
<protein>
    <submittedName>
        <fullName evidence="2">Uncharacterized protein</fullName>
    </submittedName>
</protein>
<evidence type="ECO:0000313" key="2">
    <source>
        <dbReference type="EMBL" id="PXW39547.1"/>
    </source>
</evidence>
<comment type="caution">
    <text evidence="2">The sequence shown here is derived from an EMBL/GenBank/DDBJ whole genome shotgun (WGS) entry which is preliminary data.</text>
</comment>
<dbReference type="Proteomes" id="UP000247485">
    <property type="component" value="Unassembled WGS sequence"/>
</dbReference>